<evidence type="ECO:0000256" key="2">
    <source>
        <dbReference type="ARBA" id="ARBA00022801"/>
    </source>
</evidence>
<dbReference type="STRING" id="573024.SAMN05216208_2907"/>
<keyword evidence="5" id="KW-1185">Reference proteome</keyword>
<proteinExistence type="predicted"/>
<dbReference type="PANTHER" id="PTHR43046">
    <property type="entry name" value="GDP-MANNOSE MANNOSYL HYDROLASE"/>
    <property type="match status" value="1"/>
</dbReference>
<gene>
    <name evidence="4" type="ORF">SAMN05421666_2412</name>
</gene>
<name>A0A1N7H2S2_9RHOB</name>
<accession>A0A1N7H2S2</accession>
<dbReference type="Gene3D" id="3.90.79.10">
    <property type="entry name" value="Nucleoside Triphosphate Pyrophosphohydrolase"/>
    <property type="match status" value="1"/>
</dbReference>
<dbReference type="PANTHER" id="PTHR43046:SF14">
    <property type="entry name" value="MUTT_NUDIX FAMILY PROTEIN"/>
    <property type="match status" value="1"/>
</dbReference>
<dbReference type="GO" id="GO:0016787">
    <property type="term" value="F:hydrolase activity"/>
    <property type="evidence" value="ECO:0007669"/>
    <property type="project" value="UniProtKB-KW"/>
</dbReference>
<dbReference type="OrthoDB" id="9761969at2"/>
<evidence type="ECO:0000259" key="3">
    <source>
        <dbReference type="PROSITE" id="PS51462"/>
    </source>
</evidence>
<evidence type="ECO:0000313" key="5">
    <source>
        <dbReference type="Proteomes" id="UP000186019"/>
    </source>
</evidence>
<dbReference type="RefSeq" id="WP_076534284.1">
    <property type="nucleotide sequence ID" value="NZ_FOAC01000003.1"/>
</dbReference>
<dbReference type="AlphaFoldDB" id="A0A1N7H2S2"/>
<reference evidence="4 5" key="1">
    <citation type="submission" date="2017-01" db="EMBL/GenBank/DDBJ databases">
        <authorList>
            <person name="Mah S.A."/>
            <person name="Swanson W.J."/>
            <person name="Moy G.W."/>
            <person name="Vacquier V.D."/>
        </authorList>
    </citation>
    <scope>NUCLEOTIDE SEQUENCE [LARGE SCALE GENOMIC DNA]</scope>
    <source>
        <strain evidence="4 5">DSM 29590</strain>
    </source>
</reference>
<comment type="cofactor">
    <cofactor evidence="1">
        <name>Mg(2+)</name>
        <dbReference type="ChEBI" id="CHEBI:18420"/>
    </cofactor>
</comment>
<evidence type="ECO:0000256" key="1">
    <source>
        <dbReference type="ARBA" id="ARBA00001946"/>
    </source>
</evidence>
<dbReference type="InterPro" id="IPR015797">
    <property type="entry name" value="NUDIX_hydrolase-like_dom_sf"/>
</dbReference>
<dbReference type="SUPFAM" id="SSF55811">
    <property type="entry name" value="Nudix"/>
    <property type="match status" value="1"/>
</dbReference>
<organism evidence="4 5">
    <name type="scientific">Roseovarius nanhaiticus</name>
    <dbReference type="NCBI Taxonomy" id="573024"/>
    <lineage>
        <taxon>Bacteria</taxon>
        <taxon>Pseudomonadati</taxon>
        <taxon>Pseudomonadota</taxon>
        <taxon>Alphaproteobacteria</taxon>
        <taxon>Rhodobacterales</taxon>
        <taxon>Roseobacteraceae</taxon>
        <taxon>Roseovarius</taxon>
    </lineage>
</organism>
<dbReference type="InterPro" id="IPR000086">
    <property type="entry name" value="NUDIX_hydrolase_dom"/>
</dbReference>
<dbReference type="EMBL" id="FTNV01000002">
    <property type="protein sequence ID" value="SIS19134.1"/>
    <property type="molecule type" value="Genomic_DNA"/>
</dbReference>
<dbReference type="PROSITE" id="PS51462">
    <property type="entry name" value="NUDIX"/>
    <property type="match status" value="1"/>
</dbReference>
<keyword evidence="2" id="KW-0378">Hydrolase</keyword>
<sequence>MPIRVATRAVLVHDGKLLLVNAYPDGASDLWCAPGGGAEMHSSLSQNLVREVEEETGLVIEVGAPCLVNEFHAARQGFHQVEIFFRCTLVKGKLDDAWRDPEGVVTRRRWFRPAELQGIRLKPDSLANIAFSGGIAYDALEQIIG</sequence>
<dbReference type="Pfam" id="PF00293">
    <property type="entry name" value="NUDIX"/>
    <property type="match status" value="1"/>
</dbReference>
<evidence type="ECO:0000313" key="4">
    <source>
        <dbReference type="EMBL" id="SIS19134.1"/>
    </source>
</evidence>
<dbReference type="Proteomes" id="UP000186019">
    <property type="component" value="Unassembled WGS sequence"/>
</dbReference>
<protein>
    <submittedName>
        <fullName evidence="4">ADP-ribose pyrophosphatase YjhB, NUDIX family</fullName>
    </submittedName>
</protein>
<feature type="domain" description="Nudix hydrolase" evidence="3">
    <location>
        <begin position="2"/>
        <end position="137"/>
    </location>
</feature>